<dbReference type="Proteomes" id="UP000628775">
    <property type="component" value="Unassembled WGS sequence"/>
</dbReference>
<keyword evidence="1" id="KW-0378">Hydrolase</keyword>
<evidence type="ECO:0000313" key="4">
    <source>
        <dbReference type="EMBL" id="GGE41404.1"/>
    </source>
</evidence>
<feature type="transmembrane region" description="Helical" evidence="3">
    <location>
        <begin position="129"/>
        <end position="146"/>
    </location>
</feature>
<evidence type="ECO:0000256" key="2">
    <source>
        <dbReference type="PIRSR" id="PIRSR018571-1"/>
    </source>
</evidence>
<sequence>MTIYLDVVWLLNVLIDFMILKLTAGVLKRPIRRWRLIVGTLFASLIILLLFTPLSPIFYNPIGKLFYSLLIVYIVFGFRRFSLFFQSFFMFYFITFMMGGSLFAIHYFLQSSPSYDHMLSFSTMEYGDPISWLFVVVAFPCIWLFSKKRLDQVVVRKWRTDQEMAVDIYFGKVIIHARGMVDTGNQLNHPFNDAPVMFINHEVAHGQLPETFFHEDPVQVFNATTIDREWLTRLSLVPYRGVSGEEKMVLAIKPDQVILKSDDGILMCKKVFVALTEHRLSEDDAFNCIVHPEMIQKGTRQLPAS</sequence>
<comment type="subcellular location">
    <subcellularLocation>
        <location evidence="1">Cell membrane</location>
    </subcellularLocation>
</comment>
<dbReference type="GO" id="GO:0030436">
    <property type="term" value="P:asexual sporulation"/>
    <property type="evidence" value="ECO:0007669"/>
    <property type="project" value="InterPro"/>
</dbReference>
<dbReference type="Pfam" id="PF03419">
    <property type="entry name" value="Peptidase_U4"/>
    <property type="match status" value="1"/>
</dbReference>
<dbReference type="PIRSF" id="PIRSF018571">
    <property type="entry name" value="SpoIIGA"/>
    <property type="match status" value="1"/>
</dbReference>
<dbReference type="NCBIfam" id="TIGR02854">
    <property type="entry name" value="spore_II_GA"/>
    <property type="match status" value="1"/>
</dbReference>
<keyword evidence="1" id="KW-0064">Aspartyl protease</keyword>
<keyword evidence="1" id="KW-1003">Cell membrane</keyword>
<organism evidence="4 5">
    <name type="scientific">Pullulanibacillus camelliae</name>
    <dbReference type="NCBI Taxonomy" id="1707096"/>
    <lineage>
        <taxon>Bacteria</taxon>
        <taxon>Bacillati</taxon>
        <taxon>Bacillota</taxon>
        <taxon>Bacilli</taxon>
        <taxon>Bacillales</taxon>
        <taxon>Sporolactobacillaceae</taxon>
        <taxon>Pullulanibacillus</taxon>
    </lineage>
</organism>
<dbReference type="GO" id="GO:0006508">
    <property type="term" value="P:proteolysis"/>
    <property type="evidence" value="ECO:0007669"/>
    <property type="project" value="UniProtKB-KW"/>
</dbReference>
<gene>
    <name evidence="4" type="ORF">GCM10011391_20200</name>
</gene>
<dbReference type="AlphaFoldDB" id="A0A8J2W057"/>
<feature type="transmembrane region" description="Helical" evidence="3">
    <location>
        <begin position="57"/>
        <end position="76"/>
    </location>
</feature>
<protein>
    <recommendedName>
        <fullName evidence="1">Sporulation sigma-E factor-processing peptidase</fullName>
        <ecNumber evidence="1">3.4.23.-</ecNumber>
    </recommendedName>
    <alternativeName>
        <fullName evidence="1">Membrane-associated aspartic protease</fullName>
    </alternativeName>
    <alternativeName>
        <fullName evidence="1">Stage II sporulation protein GA</fullName>
    </alternativeName>
</protein>
<dbReference type="GO" id="GO:0030435">
    <property type="term" value="P:sporulation resulting in formation of a cellular spore"/>
    <property type="evidence" value="ECO:0007669"/>
    <property type="project" value="UniProtKB-KW"/>
</dbReference>
<feature type="transmembrane region" description="Helical" evidence="3">
    <location>
        <begin position="6"/>
        <end position="27"/>
    </location>
</feature>
<keyword evidence="1" id="KW-0749">Sporulation</keyword>
<keyword evidence="1" id="KW-0645">Protease</keyword>
<feature type="transmembrane region" description="Helical" evidence="3">
    <location>
        <begin position="88"/>
        <end position="109"/>
    </location>
</feature>
<dbReference type="GO" id="GO:0004190">
    <property type="term" value="F:aspartic-type endopeptidase activity"/>
    <property type="evidence" value="ECO:0007669"/>
    <property type="project" value="UniProtKB-KW"/>
</dbReference>
<feature type="transmembrane region" description="Helical" evidence="3">
    <location>
        <begin position="34"/>
        <end position="51"/>
    </location>
</feature>
<dbReference type="EC" id="3.4.23.-" evidence="1"/>
<dbReference type="RefSeq" id="WP_188693037.1">
    <property type="nucleotide sequence ID" value="NZ_BMIR01000008.1"/>
</dbReference>
<comment type="similarity">
    <text evidence="1">Belongs to the peptidase U4 family.</text>
</comment>
<name>A0A8J2W057_9BACL</name>
<keyword evidence="3" id="KW-0812">Transmembrane</keyword>
<evidence type="ECO:0000256" key="3">
    <source>
        <dbReference type="SAM" id="Phobius"/>
    </source>
</evidence>
<keyword evidence="1 3" id="KW-0472">Membrane</keyword>
<evidence type="ECO:0000256" key="1">
    <source>
        <dbReference type="PIRNR" id="PIRNR018571"/>
    </source>
</evidence>
<dbReference type="EMBL" id="BMIR01000008">
    <property type="protein sequence ID" value="GGE41404.1"/>
    <property type="molecule type" value="Genomic_DNA"/>
</dbReference>
<keyword evidence="3" id="KW-1133">Transmembrane helix</keyword>
<reference evidence="4" key="1">
    <citation type="journal article" date="2014" name="Int. J. Syst. Evol. Microbiol.">
        <title>Complete genome sequence of Corynebacterium casei LMG S-19264T (=DSM 44701T), isolated from a smear-ripened cheese.</title>
        <authorList>
            <consortium name="US DOE Joint Genome Institute (JGI-PGF)"/>
            <person name="Walter F."/>
            <person name="Albersmeier A."/>
            <person name="Kalinowski J."/>
            <person name="Ruckert C."/>
        </authorList>
    </citation>
    <scope>NUCLEOTIDE SEQUENCE</scope>
    <source>
        <strain evidence="4">CGMCC 1.15371</strain>
    </source>
</reference>
<comment type="subunit">
    <text evidence="1">Self-associates. Interacts with SigE. Interacts with SpoIIR.</text>
</comment>
<reference evidence="4" key="2">
    <citation type="submission" date="2020-09" db="EMBL/GenBank/DDBJ databases">
        <authorList>
            <person name="Sun Q."/>
            <person name="Zhou Y."/>
        </authorList>
    </citation>
    <scope>NUCLEOTIDE SEQUENCE</scope>
    <source>
        <strain evidence="4">CGMCC 1.15371</strain>
    </source>
</reference>
<proteinExistence type="inferred from homology"/>
<accession>A0A8J2W057</accession>
<comment type="caution">
    <text evidence="4">The sequence shown here is derived from an EMBL/GenBank/DDBJ whole genome shotgun (WGS) entry which is preliminary data.</text>
</comment>
<evidence type="ECO:0000313" key="5">
    <source>
        <dbReference type="Proteomes" id="UP000628775"/>
    </source>
</evidence>
<dbReference type="InterPro" id="IPR005081">
    <property type="entry name" value="SpoIIGA"/>
</dbReference>
<dbReference type="GO" id="GO:0005886">
    <property type="term" value="C:plasma membrane"/>
    <property type="evidence" value="ECO:0007669"/>
    <property type="project" value="UniProtKB-SubCell"/>
</dbReference>
<keyword evidence="5" id="KW-1185">Reference proteome</keyword>
<comment type="function">
    <text evidence="1">Probable aspartic protease that is responsible for the proteolytic cleavage of the RNA polymerase sigma E factor (SigE/spoIIGB) to yield the active peptide in the mother cell during sporulation. Responds to a signal from the forespore that is triggered by the extracellular signal protein SpoIIR.</text>
</comment>
<feature type="active site" evidence="2">
    <location>
        <position position="182"/>
    </location>
</feature>